<proteinExistence type="predicted"/>
<dbReference type="AlphaFoldDB" id="A0A923NKF6"/>
<gene>
    <name evidence="2" type="ORF">H7R52_12845</name>
</gene>
<sequence>MRYSNGNYEAFAHPRKPADADKKSAHIVGGGLITNRRTRQGTINEKRAN</sequence>
<name>A0A923NKF6_WEICO</name>
<dbReference type="EMBL" id="JACSZT010000009">
    <property type="protein sequence ID" value="MBC6499382.1"/>
    <property type="molecule type" value="Genomic_DNA"/>
</dbReference>
<dbReference type="Proteomes" id="UP000650485">
    <property type="component" value="Unassembled WGS sequence"/>
</dbReference>
<reference evidence="2" key="1">
    <citation type="submission" date="2020-08" db="EMBL/GenBank/DDBJ databases">
        <title>Complete genome sequence of Weissella confusa strain FS54 provides insights into metabolic potential.</title>
        <authorList>
            <person name="Fhoula I."/>
            <person name="Najjari A."/>
            <person name="Lekired A."/>
            <person name="Bessrour-Aouam N."/>
            <person name="Jaballah S."/>
            <person name="Klibi N."/>
            <person name="Ouzari H.-I."/>
        </authorList>
    </citation>
    <scope>NUCLEOTIDE SEQUENCE</scope>
    <source>
        <strain evidence="2">FS54</strain>
    </source>
</reference>
<organism evidence="2 3">
    <name type="scientific">Weissella confusa</name>
    <name type="common">Lactobacillus confusus</name>
    <dbReference type="NCBI Taxonomy" id="1583"/>
    <lineage>
        <taxon>Bacteria</taxon>
        <taxon>Bacillati</taxon>
        <taxon>Bacillota</taxon>
        <taxon>Bacilli</taxon>
        <taxon>Lactobacillales</taxon>
        <taxon>Lactobacillaceae</taxon>
        <taxon>Weissella</taxon>
    </lineage>
</organism>
<accession>A0A923NKF6</accession>
<evidence type="ECO:0000313" key="2">
    <source>
        <dbReference type="EMBL" id="MBC6499382.1"/>
    </source>
</evidence>
<protein>
    <submittedName>
        <fullName evidence="2">Uncharacterized protein</fullName>
    </submittedName>
</protein>
<feature type="region of interest" description="Disordered" evidence="1">
    <location>
        <begin position="1"/>
        <end position="49"/>
    </location>
</feature>
<evidence type="ECO:0000256" key="1">
    <source>
        <dbReference type="SAM" id="MobiDB-lite"/>
    </source>
</evidence>
<evidence type="ECO:0000313" key="3">
    <source>
        <dbReference type="Proteomes" id="UP000650485"/>
    </source>
</evidence>
<comment type="caution">
    <text evidence="2">The sequence shown here is derived from an EMBL/GenBank/DDBJ whole genome shotgun (WGS) entry which is preliminary data.</text>
</comment>